<keyword evidence="1" id="KW-1133">Transmembrane helix</keyword>
<dbReference type="Proteomes" id="UP000322244">
    <property type="component" value="Unassembled WGS sequence"/>
</dbReference>
<keyword evidence="1" id="KW-0812">Transmembrane</keyword>
<reference evidence="2 3" key="1">
    <citation type="submission" date="2019-07" db="EMBL/GenBank/DDBJ databases">
        <title>Rhodococcus cavernicolus sp. nov., isolated from a cave.</title>
        <authorList>
            <person name="Lee S.D."/>
        </authorList>
    </citation>
    <scope>NUCLEOTIDE SEQUENCE [LARGE SCALE GENOMIC DNA]</scope>
    <source>
        <strain evidence="2 3">C1-24</strain>
    </source>
</reference>
<sequence length="99" mass="10162">MITRIAAAVFGLLILAVVVGFATQSPQHQRSATYSAAYDAVPPTQVSYADNATTPDPSAGIGVALLVIGAAAIGQVFFRPGTIALPAVDRVILSPITRL</sequence>
<keyword evidence="1" id="KW-0472">Membrane</keyword>
<evidence type="ECO:0000256" key="1">
    <source>
        <dbReference type="SAM" id="Phobius"/>
    </source>
</evidence>
<proteinExistence type="predicted"/>
<name>A0A5A7S6N8_9NOCA</name>
<evidence type="ECO:0000313" key="2">
    <source>
        <dbReference type="EMBL" id="KAA0018056.1"/>
    </source>
</evidence>
<accession>A0A5A7S6N8</accession>
<dbReference type="RefSeq" id="WP_149432863.1">
    <property type="nucleotide sequence ID" value="NZ_VLNY01000019.1"/>
</dbReference>
<comment type="caution">
    <text evidence="2">The sequence shown here is derived from an EMBL/GenBank/DDBJ whole genome shotgun (WGS) entry which is preliminary data.</text>
</comment>
<evidence type="ECO:0000313" key="3">
    <source>
        <dbReference type="Proteomes" id="UP000322244"/>
    </source>
</evidence>
<feature type="transmembrane region" description="Helical" evidence="1">
    <location>
        <begin position="59"/>
        <end position="78"/>
    </location>
</feature>
<dbReference type="AlphaFoldDB" id="A0A5A7S6N8"/>
<protein>
    <submittedName>
        <fullName evidence="2">Uncharacterized protein</fullName>
    </submittedName>
</protein>
<keyword evidence="3" id="KW-1185">Reference proteome</keyword>
<organism evidence="2 3">
    <name type="scientific">Antrihabitans cavernicola</name>
    <dbReference type="NCBI Taxonomy" id="2495913"/>
    <lineage>
        <taxon>Bacteria</taxon>
        <taxon>Bacillati</taxon>
        <taxon>Actinomycetota</taxon>
        <taxon>Actinomycetes</taxon>
        <taxon>Mycobacteriales</taxon>
        <taxon>Nocardiaceae</taxon>
        <taxon>Antrihabitans</taxon>
    </lineage>
</organism>
<gene>
    <name evidence="2" type="ORF">FOY51_24265</name>
</gene>
<dbReference type="EMBL" id="VLNY01000019">
    <property type="protein sequence ID" value="KAA0018056.1"/>
    <property type="molecule type" value="Genomic_DNA"/>
</dbReference>